<dbReference type="EMBL" id="REFZ01000007">
    <property type="protein sequence ID" value="RQH00099.1"/>
    <property type="molecule type" value="Genomic_DNA"/>
</dbReference>
<feature type="compositionally biased region" description="Acidic residues" evidence="1">
    <location>
        <begin position="95"/>
        <end position="107"/>
    </location>
</feature>
<feature type="region of interest" description="Disordered" evidence="1">
    <location>
        <begin position="141"/>
        <end position="200"/>
    </location>
</feature>
<gene>
    <name evidence="2" type="ORF">EA472_12895</name>
</gene>
<organism evidence="2 3">
    <name type="scientific">Natrarchaeobius chitinivorans</name>
    <dbReference type="NCBI Taxonomy" id="1679083"/>
    <lineage>
        <taxon>Archaea</taxon>
        <taxon>Methanobacteriati</taxon>
        <taxon>Methanobacteriota</taxon>
        <taxon>Stenosarchaea group</taxon>
        <taxon>Halobacteria</taxon>
        <taxon>Halobacteriales</taxon>
        <taxon>Natrialbaceae</taxon>
        <taxon>Natrarchaeobius</taxon>
    </lineage>
</organism>
<comment type="caution">
    <text evidence="2">The sequence shown here is derived from an EMBL/GenBank/DDBJ whole genome shotgun (WGS) entry which is preliminary data.</text>
</comment>
<keyword evidence="3" id="KW-1185">Reference proteome</keyword>
<feature type="compositionally biased region" description="Low complexity" evidence="1">
    <location>
        <begin position="141"/>
        <end position="151"/>
    </location>
</feature>
<accession>A0A3N6M8V0</accession>
<evidence type="ECO:0000313" key="3">
    <source>
        <dbReference type="Proteomes" id="UP000281431"/>
    </source>
</evidence>
<reference evidence="2 3" key="1">
    <citation type="submission" date="2018-10" db="EMBL/GenBank/DDBJ databases">
        <title>Natrarchaeobius chitinivorans gen. nov., sp. nov., and Natrarchaeobius haloalkaliphilus sp. nov., alkaliphilic, chitin-utilizing haloarchaea from hypersaline alkaline lakes.</title>
        <authorList>
            <person name="Sorokin D.Y."/>
            <person name="Elcheninov A.G."/>
            <person name="Kostrikina N.A."/>
            <person name="Bale N.J."/>
            <person name="Sinninghe Damste J.S."/>
            <person name="Khijniak T.V."/>
            <person name="Kublanov I.V."/>
            <person name="Toshchakov S.V."/>
        </authorList>
    </citation>
    <scope>NUCLEOTIDE SEQUENCE [LARGE SCALE GENOMIC DNA]</scope>
    <source>
        <strain evidence="2 3">AArcht7</strain>
    </source>
</reference>
<proteinExistence type="predicted"/>
<feature type="compositionally biased region" description="Acidic residues" evidence="1">
    <location>
        <begin position="153"/>
        <end position="200"/>
    </location>
</feature>
<dbReference type="PROSITE" id="PS51257">
    <property type="entry name" value="PROKAR_LIPOPROTEIN"/>
    <property type="match status" value="1"/>
</dbReference>
<dbReference type="OrthoDB" id="187751at2157"/>
<evidence type="ECO:0000313" key="2">
    <source>
        <dbReference type="EMBL" id="RQH00099.1"/>
    </source>
</evidence>
<dbReference type="Proteomes" id="UP000281431">
    <property type="component" value="Unassembled WGS sequence"/>
</dbReference>
<name>A0A3N6M8V0_NATCH</name>
<dbReference type="AlphaFoldDB" id="A0A3N6M8V0"/>
<evidence type="ECO:0000256" key="1">
    <source>
        <dbReference type="SAM" id="MobiDB-lite"/>
    </source>
</evidence>
<sequence length="200" mass="21652">MSNFKTRRRLLQLTGTGITASVAGCSDLSVTDSGNGDGSDGQQELTAIAEPQASEIQDLQEQVFEGELSEEEAIQRQQELHQEAIDNFEDRVDSESDADLSIEEGEEGSGLYLVDGSADVLVDALRTGDIAVLGSSDLYDQIQQQQQQQQQPDGDEIDEEDLEEIQDELEGDADDAESEDEGDATDESDADDADAESEDD</sequence>
<protein>
    <submittedName>
        <fullName evidence="2">Uncharacterized protein</fullName>
    </submittedName>
</protein>
<feature type="region of interest" description="Disordered" evidence="1">
    <location>
        <begin position="87"/>
        <end position="109"/>
    </location>
</feature>